<dbReference type="CDD" id="cd01347">
    <property type="entry name" value="ligand_gated_channel"/>
    <property type="match status" value="1"/>
</dbReference>
<dbReference type="SUPFAM" id="SSF56935">
    <property type="entry name" value="Porins"/>
    <property type="match status" value="1"/>
</dbReference>
<dbReference type="PANTHER" id="PTHR32552">
    <property type="entry name" value="FERRICHROME IRON RECEPTOR-RELATED"/>
    <property type="match status" value="1"/>
</dbReference>
<dbReference type="PANTHER" id="PTHR32552:SF68">
    <property type="entry name" value="FERRICHROME OUTER MEMBRANE TRANSPORTER_PHAGE RECEPTOR"/>
    <property type="match status" value="1"/>
</dbReference>
<evidence type="ECO:0000256" key="6">
    <source>
        <dbReference type="ARBA" id="ARBA00022692"/>
    </source>
</evidence>
<dbReference type="AlphaFoldDB" id="G8QGV3"/>
<evidence type="ECO:0000256" key="12">
    <source>
        <dbReference type="ARBA" id="ARBA00023170"/>
    </source>
</evidence>
<dbReference type="Gene3D" id="3.55.50.30">
    <property type="match status" value="1"/>
</dbReference>
<keyword evidence="3 14" id="KW-0813">Transport</keyword>
<evidence type="ECO:0000313" key="18">
    <source>
        <dbReference type="Proteomes" id="UP000005633"/>
    </source>
</evidence>
<dbReference type="STRING" id="640081.Dsui_2950"/>
<dbReference type="FunFam" id="2.170.130.10:FF:000001">
    <property type="entry name" value="Catecholate siderophore TonB-dependent receptor"/>
    <property type="match status" value="1"/>
</dbReference>
<keyword evidence="6 14" id="KW-0812">Transmembrane</keyword>
<evidence type="ECO:0000256" key="2">
    <source>
        <dbReference type="ARBA" id="ARBA00009810"/>
    </source>
</evidence>
<dbReference type="Gene3D" id="2.170.130.10">
    <property type="entry name" value="TonB-dependent receptor, plug domain"/>
    <property type="match status" value="1"/>
</dbReference>
<dbReference type="InterPro" id="IPR037066">
    <property type="entry name" value="Plug_dom_sf"/>
</dbReference>
<dbReference type="eggNOG" id="COG4773">
    <property type="taxonomic scope" value="Bacteria"/>
</dbReference>
<dbReference type="Pfam" id="PF07715">
    <property type="entry name" value="Plug"/>
    <property type="match status" value="1"/>
</dbReference>
<evidence type="ECO:0000313" key="17">
    <source>
        <dbReference type="EMBL" id="AEV27286.1"/>
    </source>
</evidence>
<keyword evidence="10 15" id="KW-0798">TonB box</keyword>
<dbReference type="SMART" id="SM00965">
    <property type="entry name" value="STN"/>
    <property type="match status" value="1"/>
</dbReference>
<organism evidence="17 18">
    <name type="scientific">Azospira oryzae (strain ATCC BAA-33 / DSM 13638 / PS)</name>
    <name type="common">Dechlorosoma suillum</name>
    <dbReference type="NCBI Taxonomy" id="640081"/>
    <lineage>
        <taxon>Bacteria</taxon>
        <taxon>Pseudomonadati</taxon>
        <taxon>Pseudomonadota</taxon>
        <taxon>Betaproteobacteria</taxon>
        <taxon>Rhodocyclales</taxon>
        <taxon>Rhodocyclaceae</taxon>
        <taxon>Azospira</taxon>
    </lineage>
</organism>
<dbReference type="GO" id="GO:0015344">
    <property type="term" value="F:siderophore uptake transmembrane transporter activity"/>
    <property type="evidence" value="ECO:0007669"/>
    <property type="project" value="TreeGrafter"/>
</dbReference>
<keyword evidence="12 17" id="KW-0675">Receptor</keyword>
<dbReference type="GO" id="GO:0009279">
    <property type="term" value="C:cell outer membrane"/>
    <property type="evidence" value="ECO:0007669"/>
    <property type="project" value="UniProtKB-SubCell"/>
</dbReference>
<dbReference type="InterPro" id="IPR000531">
    <property type="entry name" value="Beta-barrel_TonB"/>
</dbReference>
<evidence type="ECO:0000256" key="3">
    <source>
        <dbReference type="ARBA" id="ARBA00022448"/>
    </source>
</evidence>
<accession>G8QGV3</accession>
<dbReference type="NCBIfam" id="TIGR01783">
    <property type="entry name" value="TonB-siderophor"/>
    <property type="match status" value="1"/>
</dbReference>
<feature type="domain" description="Secretin/TonB short N-terminal" evidence="16">
    <location>
        <begin position="75"/>
        <end position="126"/>
    </location>
</feature>
<dbReference type="InterPro" id="IPR036942">
    <property type="entry name" value="Beta-barrel_TonB_sf"/>
</dbReference>
<dbReference type="Pfam" id="PF00593">
    <property type="entry name" value="TonB_dep_Rec_b-barrel"/>
    <property type="match status" value="1"/>
</dbReference>
<dbReference type="EMBL" id="CP003153">
    <property type="protein sequence ID" value="AEV27286.1"/>
    <property type="molecule type" value="Genomic_DNA"/>
</dbReference>
<keyword evidence="11 14" id="KW-0472">Membrane</keyword>
<comment type="subcellular location">
    <subcellularLocation>
        <location evidence="1 14">Cell outer membrane</location>
        <topology evidence="1 14">Multi-pass membrane protein</topology>
    </subcellularLocation>
</comment>
<evidence type="ECO:0000256" key="10">
    <source>
        <dbReference type="ARBA" id="ARBA00023077"/>
    </source>
</evidence>
<evidence type="ECO:0000256" key="11">
    <source>
        <dbReference type="ARBA" id="ARBA00023136"/>
    </source>
</evidence>
<evidence type="ECO:0000256" key="9">
    <source>
        <dbReference type="ARBA" id="ARBA00023065"/>
    </source>
</evidence>
<dbReference type="OrthoDB" id="127311at2"/>
<dbReference type="Proteomes" id="UP000005633">
    <property type="component" value="Chromosome"/>
</dbReference>
<name>G8QGV3_AZOOP</name>
<dbReference type="GO" id="GO:0038023">
    <property type="term" value="F:signaling receptor activity"/>
    <property type="evidence" value="ECO:0007669"/>
    <property type="project" value="InterPro"/>
</dbReference>
<evidence type="ECO:0000256" key="1">
    <source>
        <dbReference type="ARBA" id="ARBA00004571"/>
    </source>
</evidence>
<evidence type="ECO:0000256" key="15">
    <source>
        <dbReference type="RuleBase" id="RU003357"/>
    </source>
</evidence>
<evidence type="ECO:0000256" key="8">
    <source>
        <dbReference type="ARBA" id="ARBA00023004"/>
    </source>
</evidence>
<protein>
    <submittedName>
        <fullName evidence="17">TonB-dependent siderophore receptor</fullName>
    </submittedName>
</protein>
<dbReference type="PROSITE" id="PS52016">
    <property type="entry name" value="TONB_DEPENDENT_REC_3"/>
    <property type="match status" value="1"/>
</dbReference>
<evidence type="ECO:0000259" key="16">
    <source>
        <dbReference type="SMART" id="SM00965"/>
    </source>
</evidence>
<dbReference type="InterPro" id="IPR010105">
    <property type="entry name" value="TonB_sidphr_rcpt"/>
</dbReference>
<evidence type="ECO:0000256" key="5">
    <source>
        <dbReference type="ARBA" id="ARBA00022496"/>
    </source>
</evidence>
<dbReference type="Gene3D" id="2.40.170.20">
    <property type="entry name" value="TonB-dependent receptor, beta-barrel domain"/>
    <property type="match status" value="1"/>
</dbReference>
<keyword evidence="7" id="KW-0732">Signal</keyword>
<reference evidence="17 18" key="1">
    <citation type="journal article" date="2012" name="J. Bacteriol.">
        <title>Complete genome sequence of the anaerobic perchlorate-reducing bacterium Azospira suillum strain PS.</title>
        <authorList>
            <person name="Byrne-Bailey K.G."/>
            <person name="Coates J.D."/>
        </authorList>
    </citation>
    <scope>NUCLEOTIDE SEQUENCE [LARGE SCALE GENOMIC DNA]</scope>
    <source>
        <strain evidence="18">ATCC BAA-33 / DSM 13638 / PS</strain>
    </source>
</reference>
<keyword evidence="9" id="KW-0406">Ion transport</keyword>
<evidence type="ECO:0000256" key="7">
    <source>
        <dbReference type="ARBA" id="ARBA00022729"/>
    </source>
</evidence>
<dbReference type="RefSeq" id="WP_014237966.1">
    <property type="nucleotide sequence ID" value="NC_016616.1"/>
</dbReference>
<dbReference type="InterPro" id="IPR039426">
    <property type="entry name" value="TonB-dep_rcpt-like"/>
</dbReference>
<dbReference type="InterPro" id="IPR012910">
    <property type="entry name" value="Plug_dom"/>
</dbReference>
<dbReference type="KEGG" id="dsu:Dsui_2950"/>
<sequence length="800" mass="86814">MSLSPALSSARRAVGALPGRPRPLALALQLLLAGALLAPALPGRLEAAEAVRSSYAIAGGPLGEVLTRFAAQAGARLSFDPALVDGLRSGGLQGSYGVEEGFRRILTGSGLGLNEVSPGEFSLRRLPPPTRGETTLGTVQVSAAAESGGYVAVDARSATKSDTPLLETARSISVVTEEQMRERKVQSVEEAVAYTAGVQVAAWGDDPRFDQITVRGFEVTTDADYRDGLRQPYTGWLSVFRSEPYALERLEVVKGPNSVLFGQISPGGLVNRVSKRPTRQTLREVEVQTGNNDHAQAQFDLGGALSPESDWSYRLTGILRRSNTGTKGVNDDVNYLAPALTWSPSARTQVTFISHWQEYETSASPRPLQLPSGELSRFWPGDEAFDGLKQRQSTIGYEARHQVDDTFTLRQNLRYGGITTSNQYLDASLNADGHTVDRTTTGVYEHMNTLAVDTALESRFRTGALSHALTLGVDYNRFGGNIRYLSGSAPSIDMWSPNYNQTIASPDTLLSNQDVEGRQTGVYANDQVNWDNWRLSLGLRRDSVTQTQRELSTNASSSQKDSATSGSVGLLYLINDTWAPYVSYATSFNPQFGVNLAGEAFKPTEGKMWEAGLKYQPVDGNAMVTLSVFDLVQQNVKTRDPNNVLNQVQTGEVSSRGVELESVLNLKGGLNLVGSYTWQDLEVTRSNDGNQGKVPVGKPEQMAALWAKYKVEGGTLAGLDLGLGARRIGRSYADSANSRENAGYTLVDARIGYELKQLAPGVTLAINATNLTDKEYLMCHDGYCYRGRGRSVIGSLNYRW</sequence>
<evidence type="ECO:0000256" key="14">
    <source>
        <dbReference type="PROSITE-ProRule" id="PRU01360"/>
    </source>
</evidence>
<dbReference type="HOGENOM" id="CLU_008287_9_0_4"/>
<evidence type="ECO:0000256" key="13">
    <source>
        <dbReference type="ARBA" id="ARBA00023237"/>
    </source>
</evidence>
<keyword evidence="5" id="KW-0410">Iron transport</keyword>
<gene>
    <name evidence="17" type="ordered locus">Dsui_2950</name>
</gene>
<comment type="similarity">
    <text evidence="2 14 15">Belongs to the TonB-dependent receptor family.</text>
</comment>
<keyword evidence="8" id="KW-0408">Iron</keyword>
<dbReference type="InterPro" id="IPR011662">
    <property type="entry name" value="Secretin/TonB_short_N"/>
</dbReference>
<evidence type="ECO:0000256" key="4">
    <source>
        <dbReference type="ARBA" id="ARBA00022452"/>
    </source>
</evidence>
<proteinExistence type="inferred from homology"/>
<dbReference type="GO" id="GO:0015891">
    <property type="term" value="P:siderophore transport"/>
    <property type="evidence" value="ECO:0007669"/>
    <property type="project" value="InterPro"/>
</dbReference>
<keyword evidence="13 14" id="KW-0998">Cell outer membrane</keyword>
<keyword evidence="4 14" id="KW-1134">Transmembrane beta strand</keyword>